<keyword evidence="9 11" id="KW-0472">Membrane</keyword>
<evidence type="ECO:0000256" key="8">
    <source>
        <dbReference type="ARBA" id="ARBA00022989"/>
    </source>
</evidence>
<dbReference type="InterPro" id="IPR017871">
    <property type="entry name" value="ABC_transporter-like_CS"/>
</dbReference>
<evidence type="ECO:0000256" key="5">
    <source>
        <dbReference type="ARBA" id="ARBA00022741"/>
    </source>
</evidence>
<dbReference type="InterPro" id="IPR003838">
    <property type="entry name" value="ABC3_permease_C"/>
</dbReference>
<comment type="similarity">
    <text evidence="10">Belongs to the ABC transporter superfamily. Macrolide exporter (TC 3.A.1.122) family.</text>
</comment>
<dbReference type="SUPFAM" id="SSF52540">
    <property type="entry name" value="P-loop containing nucleoside triphosphate hydrolases"/>
    <property type="match status" value="1"/>
</dbReference>
<evidence type="ECO:0000313" key="14">
    <source>
        <dbReference type="Proteomes" id="UP001139365"/>
    </source>
</evidence>
<evidence type="ECO:0000256" key="10">
    <source>
        <dbReference type="ARBA" id="ARBA00038388"/>
    </source>
</evidence>
<dbReference type="CDD" id="cd03255">
    <property type="entry name" value="ABC_MJ0796_LolCDE_FtsE"/>
    <property type="match status" value="1"/>
</dbReference>
<dbReference type="GO" id="GO:0022857">
    <property type="term" value="F:transmembrane transporter activity"/>
    <property type="evidence" value="ECO:0007669"/>
    <property type="project" value="UniProtKB-ARBA"/>
</dbReference>
<dbReference type="Pfam" id="PF00005">
    <property type="entry name" value="ABC_tran"/>
    <property type="match status" value="1"/>
</dbReference>
<organism evidence="13 14">
    <name type="scientific">Candidatus Colimorpha enterica</name>
    <dbReference type="NCBI Taxonomy" id="3083063"/>
    <lineage>
        <taxon>Bacteria</taxon>
        <taxon>Pseudomonadati</taxon>
        <taxon>Bacteroidota</taxon>
        <taxon>Bacteroidia</taxon>
        <taxon>Bacteroidales</taxon>
        <taxon>Candidatus Colimorpha</taxon>
    </lineage>
</organism>
<dbReference type="Pfam" id="PF02687">
    <property type="entry name" value="FtsX"/>
    <property type="match status" value="1"/>
</dbReference>
<evidence type="ECO:0000256" key="2">
    <source>
        <dbReference type="ARBA" id="ARBA00022448"/>
    </source>
</evidence>
<keyword evidence="8 11" id="KW-1133">Transmembrane helix</keyword>
<evidence type="ECO:0000259" key="12">
    <source>
        <dbReference type="PROSITE" id="PS50893"/>
    </source>
</evidence>
<keyword evidence="2" id="KW-0813">Transport</keyword>
<dbReference type="InterPro" id="IPR003439">
    <property type="entry name" value="ABC_transporter-like_ATP-bd"/>
</dbReference>
<protein>
    <submittedName>
        <fullName evidence="13">ABC transporter ATP-binding protein/permease</fullName>
    </submittedName>
</protein>
<keyword evidence="3" id="KW-1003">Cell membrane</keyword>
<keyword evidence="6 13" id="KW-0067">ATP-binding</keyword>
<feature type="transmembrane region" description="Helical" evidence="11">
    <location>
        <begin position="940"/>
        <end position="963"/>
    </location>
</feature>
<evidence type="ECO:0000256" key="3">
    <source>
        <dbReference type="ARBA" id="ARBA00022475"/>
    </source>
</evidence>
<keyword evidence="7" id="KW-1278">Translocase</keyword>
<dbReference type="InterPro" id="IPR003593">
    <property type="entry name" value="AAA+_ATPase"/>
</dbReference>
<dbReference type="GO" id="GO:0005524">
    <property type="term" value="F:ATP binding"/>
    <property type="evidence" value="ECO:0007669"/>
    <property type="project" value="UniProtKB-KW"/>
</dbReference>
<dbReference type="EMBL" id="JALEMU010000047">
    <property type="protein sequence ID" value="MCI5755206.1"/>
    <property type="molecule type" value="Genomic_DNA"/>
</dbReference>
<evidence type="ECO:0000256" key="6">
    <source>
        <dbReference type="ARBA" id="ARBA00022840"/>
    </source>
</evidence>
<sequence length="980" mass="107024">MLELRGIKKVYGTGGQSVEALRGVDIEFRKCEFVSVLGQSGCGKTTLLNIIGGLDKYTSGDLIIRGRSTKKYSDREWDAYRNHSVGFVFQSYNLIPHQTVLANVELALTLSGVKRKERRKRAEEALARVGLGDQMLKKPNQLSGGQMQRVAIARAIVNDPEILLADEPTGALDSGTSVQVMEILKEIASDRLVIMVTHNPELAQRYSTRIVTLKDGHVTGDSDPYKSCDEKSGYSLKKNRSMSFFTALGLSVNNLLTKKGRTIMTCFAGSIGIIGIALILSVSNGVNRFIDKVQEDTLSKYPLTVDGEQVDMSAMLELMSGAGKDDADLSNRDPDKVYSNDIMHRMVSSMTSVTTEKNNLTDFRKFIQGSDRFLSHTSAIRYKYDVPMNFYVKNSDGGIRIAETETVLYDMYRAMGVSVGEGSASDAMVSSYSSYMKVWEELLAGEDGELINPMLKNQYDVVYGSWPQNSHEAVLVLNERNELSDLVLYALGLKSSSELADAIKGENTGSADAAVYTYEELCGMTFRLILAADRWQKQGDGSYTDISKTDAGLSYLFDDDTKYTEIRICGIIKPNENALFSMISGSVAYTSALTDEVMKRTADSDIVKAQLADPKTDVISGLAFRSSVSDPDTAGKIAAVKEYFASLDTHGKAEIYTKIMSVPSEDYIAGAVSEYMKTQTRETITETLVAAYAEKTGSTDLDTVRAYFDRMSDDELNAMFSEQVAAVISEQYAAGIKQQLSAMSEEQLAALLGSAQFTDEQYESFWSLFLPAQTSDSTYEDNLKKLGYADPETPSGIVIYAPTFEDKNSISDLIEEYNSGVSEENEIKVTDYVRLLMSSVSTVINAVSYVLIAFVGISLVVSSIMIGVITNISVLERTKEIGVLRAVGASKADVARVFNAETFIIGLLAGLFGIGITLVLILPINLILHHFTGIAYLNAILPPAGGAVLVLLSMLLTVTAGLIPARSASKKDPVVSLRSE</sequence>
<comment type="caution">
    <text evidence="13">The sequence shown here is derived from an EMBL/GenBank/DDBJ whole genome shotgun (WGS) entry which is preliminary data.</text>
</comment>
<evidence type="ECO:0000313" key="13">
    <source>
        <dbReference type="EMBL" id="MCI5755206.1"/>
    </source>
</evidence>
<dbReference type="PROSITE" id="PS00211">
    <property type="entry name" value="ABC_TRANSPORTER_1"/>
    <property type="match status" value="1"/>
</dbReference>
<feature type="transmembrane region" description="Helical" evidence="11">
    <location>
        <begin position="846"/>
        <end position="869"/>
    </location>
</feature>
<dbReference type="GO" id="GO:0098796">
    <property type="term" value="C:membrane protein complex"/>
    <property type="evidence" value="ECO:0007669"/>
    <property type="project" value="UniProtKB-ARBA"/>
</dbReference>
<accession>A0AAE3JZG7</accession>
<name>A0AAE3JZG7_9BACT</name>
<evidence type="ECO:0000256" key="1">
    <source>
        <dbReference type="ARBA" id="ARBA00004429"/>
    </source>
</evidence>
<comment type="subcellular location">
    <subcellularLocation>
        <location evidence="1">Cell inner membrane</location>
        <topology evidence="1">Multi-pass membrane protein</topology>
    </subcellularLocation>
</comment>
<evidence type="ECO:0000256" key="9">
    <source>
        <dbReference type="ARBA" id="ARBA00023136"/>
    </source>
</evidence>
<evidence type="ECO:0000256" key="4">
    <source>
        <dbReference type="ARBA" id="ARBA00022692"/>
    </source>
</evidence>
<dbReference type="PANTHER" id="PTHR42798">
    <property type="entry name" value="LIPOPROTEIN-RELEASING SYSTEM ATP-BINDING PROTEIN LOLD"/>
    <property type="match status" value="1"/>
</dbReference>
<dbReference type="PROSITE" id="PS50893">
    <property type="entry name" value="ABC_TRANSPORTER_2"/>
    <property type="match status" value="1"/>
</dbReference>
<feature type="transmembrane region" description="Helical" evidence="11">
    <location>
        <begin position="903"/>
        <end position="928"/>
    </location>
</feature>
<evidence type="ECO:0000256" key="11">
    <source>
        <dbReference type="SAM" id="Phobius"/>
    </source>
</evidence>
<feature type="domain" description="ABC transporter" evidence="12">
    <location>
        <begin position="2"/>
        <end position="240"/>
    </location>
</feature>
<keyword evidence="5" id="KW-0547">Nucleotide-binding</keyword>
<gene>
    <name evidence="13" type="ORF">MR241_02795</name>
</gene>
<evidence type="ECO:0000256" key="7">
    <source>
        <dbReference type="ARBA" id="ARBA00022967"/>
    </source>
</evidence>
<dbReference type="PANTHER" id="PTHR42798:SF6">
    <property type="entry name" value="CELL DIVISION ATP-BINDING PROTEIN FTSE"/>
    <property type="match status" value="1"/>
</dbReference>
<reference evidence="13 14" key="1">
    <citation type="submission" date="2022-03" db="EMBL/GenBank/DDBJ databases">
        <title>Metagenome-assembled genomes from swine fecal metagenomes.</title>
        <authorList>
            <person name="Holman D.B."/>
            <person name="Kommadath A."/>
        </authorList>
    </citation>
    <scope>NUCLEOTIDE SEQUENCE [LARGE SCALE GENOMIC DNA]</scope>
    <source>
        <strain evidence="13">SUG147</strain>
    </source>
</reference>
<dbReference type="SMART" id="SM00382">
    <property type="entry name" value="AAA"/>
    <property type="match status" value="1"/>
</dbReference>
<dbReference type="GO" id="GO:0016887">
    <property type="term" value="F:ATP hydrolysis activity"/>
    <property type="evidence" value="ECO:0007669"/>
    <property type="project" value="InterPro"/>
</dbReference>
<dbReference type="InterPro" id="IPR017911">
    <property type="entry name" value="MacB-like_ATP-bd"/>
</dbReference>
<dbReference type="AlphaFoldDB" id="A0AAE3JZG7"/>
<keyword evidence="4 11" id="KW-0812">Transmembrane</keyword>
<dbReference type="GO" id="GO:0005886">
    <property type="term" value="C:plasma membrane"/>
    <property type="evidence" value="ECO:0007669"/>
    <property type="project" value="UniProtKB-SubCell"/>
</dbReference>
<proteinExistence type="inferred from homology"/>
<dbReference type="InterPro" id="IPR027417">
    <property type="entry name" value="P-loop_NTPase"/>
</dbReference>
<dbReference type="Gene3D" id="3.40.50.300">
    <property type="entry name" value="P-loop containing nucleotide triphosphate hydrolases"/>
    <property type="match status" value="1"/>
</dbReference>
<dbReference type="FunFam" id="3.40.50.300:FF:000032">
    <property type="entry name" value="Export ABC transporter ATP-binding protein"/>
    <property type="match status" value="1"/>
</dbReference>
<dbReference type="Proteomes" id="UP001139365">
    <property type="component" value="Unassembled WGS sequence"/>
</dbReference>